<dbReference type="InterPro" id="IPR038967">
    <property type="entry name" value="Dsc4-like"/>
</dbReference>
<dbReference type="GO" id="GO:0032933">
    <property type="term" value="P:SREBP signaling pathway"/>
    <property type="evidence" value="ECO:0007669"/>
    <property type="project" value="InterPro"/>
</dbReference>
<feature type="region of interest" description="Disordered" evidence="1">
    <location>
        <begin position="1"/>
        <end position="52"/>
    </location>
</feature>
<gene>
    <name evidence="4" type="primary">dsc4</name>
    <name evidence="4" type="ORF">LAWI1_G008706</name>
</gene>
<feature type="transmembrane region" description="Helical" evidence="2">
    <location>
        <begin position="72"/>
        <end position="96"/>
    </location>
</feature>
<protein>
    <submittedName>
        <fullName evidence="4">DSC E3 ubiquitin ligase complex subunit</fullName>
    </submittedName>
</protein>
<feature type="transmembrane region" description="Helical" evidence="2">
    <location>
        <begin position="169"/>
        <end position="188"/>
    </location>
</feature>
<organism evidence="4 5">
    <name type="scientific">Lachnellula willkommii</name>
    <dbReference type="NCBI Taxonomy" id="215461"/>
    <lineage>
        <taxon>Eukaryota</taxon>
        <taxon>Fungi</taxon>
        <taxon>Dikarya</taxon>
        <taxon>Ascomycota</taxon>
        <taxon>Pezizomycotina</taxon>
        <taxon>Leotiomycetes</taxon>
        <taxon>Helotiales</taxon>
        <taxon>Lachnaceae</taxon>
        <taxon>Lachnellula</taxon>
    </lineage>
</organism>
<accession>A0A559LZ21</accession>
<feature type="compositionally biased region" description="Basic and acidic residues" evidence="1">
    <location>
        <begin position="8"/>
        <end position="18"/>
    </location>
</feature>
<reference evidence="4 5" key="1">
    <citation type="submission" date="2018-05" db="EMBL/GenBank/DDBJ databases">
        <title>Genome sequencing and assembly of the regulated plant pathogen Lachnellula willkommii and related sister species for the development of diagnostic species identification markers.</title>
        <authorList>
            <person name="Giroux E."/>
            <person name="Bilodeau G."/>
        </authorList>
    </citation>
    <scope>NUCLEOTIDE SEQUENCE [LARGE SCALE GENOMIC DNA]</scope>
    <source>
        <strain evidence="4 5">CBS 172.35</strain>
    </source>
</reference>
<keyword evidence="2" id="KW-0812">Transmembrane</keyword>
<dbReference type="GO" id="GO:0044695">
    <property type="term" value="C:Dsc E3 ubiquitin ligase complex"/>
    <property type="evidence" value="ECO:0007669"/>
    <property type="project" value="InterPro"/>
</dbReference>
<keyword evidence="5" id="KW-1185">Reference proteome</keyword>
<dbReference type="PANTHER" id="PTHR39405">
    <property type="entry name" value="DSC E3 UBIQUITIN LIGASE COMPLEX SUBUNIT 4"/>
    <property type="match status" value="1"/>
</dbReference>
<name>A0A559LZ21_9HELO</name>
<comment type="caution">
    <text evidence="4">The sequence shown here is derived from an EMBL/GenBank/DDBJ whole genome shotgun (WGS) entry which is preliminary data.</text>
</comment>
<dbReference type="GO" id="GO:0005783">
    <property type="term" value="C:endoplasmic reticulum"/>
    <property type="evidence" value="ECO:0007669"/>
    <property type="project" value="TreeGrafter"/>
</dbReference>
<feature type="domain" description="DUF1746" evidence="3">
    <location>
        <begin position="69"/>
        <end position="183"/>
    </location>
</feature>
<dbReference type="InterPro" id="IPR013715">
    <property type="entry name" value="DUF1746"/>
</dbReference>
<sequence length="345" mass="38196">HPTSAPKEAPDESHHAMNNDEPLPPTDNLSPIDAAAPPSGQDAKLSPAQKRAREQTRKKLEFVDTLMQNLDVLIYVELCILYYMDCSLFRLLIRAVNQMMFLSPKPNFIPPMPQHRPYIGAIFGPNIICFLLHVFTARSEAGEAMRGYLHGGIIVDLIGQKGPTSKMHLVLLDILVLALQCFMLAVHIERERLVAVLKAFLSPNPVTNEPRSTVSARQDHDAEERGIMRDAVTNNGDIELQPLPVREDGPSTAVSTEHEEERARLLAEPPPIEEREEDALDTFWSGTAIVADFHVLQNIRTQWNDYGNATGSALQTAGFSAGFAAVAANRRLNAANLQLQRSLTT</sequence>
<feature type="transmembrane region" description="Helical" evidence="2">
    <location>
        <begin position="117"/>
        <end position="136"/>
    </location>
</feature>
<evidence type="ECO:0000313" key="5">
    <source>
        <dbReference type="Proteomes" id="UP000315522"/>
    </source>
</evidence>
<dbReference type="Proteomes" id="UP000315522">
    <property type="component" value="Unassembled WGS sequence"/>
</dbReference>
<dbReference type="AlphaFoldDB" id="A0A559LZ21"/>
<dbReference type="PANTHER" id="PTHR39405:SF1">
    <property type="entry name" value="DSC E3 UBIQUITIN LIGASE COMPLEX SUBUNIT 4"/>
    <property type="match status" value="1"/>
</dbReference>
<dbReference type="EMBL" id="QGML01004727">
    <property type="protein sequence ID" value="TVY85957.1"/>
    <property type="molecule type" value="Genomic_DNA"/>
</dbReference>
<evidence type="ECO:0000313" key="4">
    <source>
        <dbReference type="EMBL" id="TVY85957.1"/>
    </source>
</evidence>
<evidence type="ECO:0000256" key="2">
    <source>
        <dbReference type="SAM" id="Phobius"/>
    </source>
</evidence>
<evidence type="ECO:0000259" key="3">
    <source>
        <dbReference type="Pfam" id="PF08508"/>
    </source>
</evidence>
<proteinExistence type="predicted"/>
<keyword evidence="2" id="KW-0472">Membrane</keyword>
<dbReference type="Pfam" id="PF08508">
    <property type="entry name" value="DUF1746"/>
    <property type="match status" value="1"/>
</dbReference>
<keyword evidence="2" id="KW-1133">Transmembrane helix</keyword>
<feature type="non-terminal residue" evidence="4">
    <location>
        <position position="1"/>
    </location>
</feature>
<evidence type="ECO:0000256" key="1">
    <source>
        <dbReference type="SAM" id="MobiDB-lite"/>
    </source>
</evidence>